<feature type="domain" description="FHA" evidence="2">
    <location>
        <begin position="34"/>
        <end position="88"/>
    </location>
</feature>
<comment type="caution">
    <text evidence="3">The sequence shown here is derived from an EMBL/GenBank/DDBJ whole genome shotgun (WGS) entry which is preliminary data.</text>
</comment>
<dbReference type="InterPro" id="IPR008984">
    <property type="entry name" value="SMAD_FHA_dom_sf"/>
</dbReference>
<gene>
    <name evidence="3" type="ORF">NIES593_17430</name>
</gene>
<keyword evidence="4" id="KW-1185">Reference proteome</keyword>
<organism evidence="3 4">
    <name type="scientific">Hydrococcus rivularis NIES-593</name>
    <dbReference type="NCBI Taxonomy" id="1921803"/>
    <lineage>
        <taxon>Bacteria</taxon>
        <taxon>Bacillati</taxon>
        <taxon>Cyanobacteriota</taxon>
        <taxon>Cyanophyceae</taxon>
        <taxon>Pleurocapsales</taxon>
        <taxon>Hydrococcaceae</taxon>
        <taxon>Hydrococcus</taxon>
    </lineage>
</organism>
<keyword evidence="1" id="KW-1133">Transmembrane helix</keyword>
<dbReference type="InterPro" id="IPR000253">
    <property type="entry name" value="FHA_dom"/>
</dbReference>
<evidence type="ECO:0000259" key="2">
    <source>
        <dbReference type="PROSITE" id="PS50006"/>
    </source>
</evidence>
<reference evidence="3 4" key="1">
    <citation type="submission" date="2016-11" db="EMBL/GenBank/DDBJ databases">
        <title>Draft Genome Sequences of Nine Cyanobacterial Strains from Diverse Habitats.</title>
        <authorList>
            <person name="Zhu T."/>
            <person name="Hou S."/>
            <person name="Lu X."/>
            <person name="Hess W.R."/>
        </authorList>
    </citation>
    <scope>NUCLEOTIDE SEQUENCE [LARGE SCALE GENOMIC DNA]</scope>
    <source>
        <strain evidence="3 4">NIES-593</strain>
    </source>
</reference>
<dbReference type="SMART" id="SM00240">
    <property type="entry name" value="FHA"/>
    <property type="match status" value="1"/>
</dbReference>
<evidence type="ECO:0000313" key="3">
    <source>
        <dbReference type="EMBL" id="OKH20794.1"/>
    </source>
</evidence>
<dbReference type="OrthoDB" id="9816434at2"/>
<dbReference type="InterPro" id="IPR050923">
    <property type="entry name" value="Cell_Proc_Reg/RNA_Proc"/>
</dbReference>
<evidence type="ECO:0000256" key="1">
    <source>
        <dbReference type="SAM" id="Phobius"/>
    </source>
</evidence>
<feature type="transmembrane region" description="Helical" evidence="1">
    <location>
        <begin position="403"/>
        <end position="422"/>
    </location>
</feature>
<dbReference type="SUPFAM" id="SSF49879">
    <property type="entry name" value="SMAD/FHA domain"/>
    <property type="match status" value="1"/>
</dbReference>
<dbReference type="GO" id="GO:0008233">
    <property type="term" value="F:peptidase activity"/>
    <property type="evidence" value="ECO:0007669"/>
    <property type="project" value="InterPro"/>
</dbReference>
<feature type="transmembrane region" description="Helical" evidence="1">
    <location>
        <begin position="178"/>
        <end position="195"/>
    </location>
</feature>
<dbReference type="CDD" id="cd00060">
    <property type="entry name" value="FHA"/>
    <property type="match status" value="1"/>
</dbReference>
<sequence>MMEESSHQPFLKQVSQIVPGTRPIFYQLSGSQSIVIGRESDCQVILDSTHYQGVSRRHAKISPVGLSNSWQICDLGSSNGTYINGQRLYQCQTLKAGDLIKLGHQGPEFLFESQTHSAKTTTGIPIRGRFGTELSLTQLIPIVSTQSDLRWRELMIPGAVTVFFVVLMFNYVGTNPAAFMWLLGVFLASACYYVIDRLCGRHKAWWAIVATAIATMIFNLTLFNLFAHVFRYILPGNIEELSALRQQGAAINPIDWFVRMFFGAGLLEEFTKSLPVFAFYLIGRQLRSPLRERVGVWEPLDGILLGAASGIGFTLDETLGQYVQMAIQRGGELAGLQLLIPRILGAIAVHVAYSGYFGYFIGLSALKPSKRWQLLAIGYLSSSFLHTLWNSADILSQNALMDSVLQCAAGVLAYAFLISAILKARQISATRAQDLPTRLGSSN</sequence>
<dbReference type="Gene3D" id="2.60.200.20">
    <property type="match status" value="1"/>
</dbReference>
<dbReference type="EMBL" id="MRCB01000026">
    <property type="protein sequence ID" value="OKH20794.1"/>
    <property type="molecule type" value="Genomic_DNA"/>
</dbReference>
<dbReference type="RefSeq" id="WP_073600797.1">
    <property type="nucleotide sequence ID" value="NZ_MRCB01000026.1"/>
</dbReference>
<dbReference type="Pfam" id="PF13367">
    <property type="entry name" value="PrsW-protease"/>
    <property type="match status" value="1"/>
</dbReference>
<dbReference type="PROSITE" id="PS50006">
    <property type="entry name" value="FHA_DOMAIN"/>
    <property type="match status" value="1"/>
</dbReference>
<keyword evidence="1" id="KW-0812">Transmembrane</keyword>
<protein>
    <recommendedName>
        <fullName evidence="2">FHA domain-containing protein</fullName>
    </recommendedName>
</protein>
<dbReference type="Pfam" id="PF00498">
    <property type="entry name" value="FHA"/>
    <property type="match status" value="1"/>
</dbReference>
<evidence type="ECO:0000313" key="4">
    <source>
        <dbReference type="Proteomes" id="UP000186868"/>
    </source>
</evidence>
<dbReference type="AlphaFoldDB" id="A0A1U7HB57"/>
<proteinExistence type="predicted"/>
<feature type="transmembrane region" description="Helical" evidence="1">
    <location>
        <begin position="343"/>
        <end position="362"/>
    </location>
</feature>
<feature type="transmembrane region" description="Helical" evidence="1">
    <location>
        <begin position="154"/>
        <end position="172"/>
    </location>
</feature>
<keyword evidence="1" id="KW-0472">Membrane</keyword>
<dbReference type="PANTHER" id="PTHR23308">
    <property type="entry name" value="NUCLEAR INHIBITOR OF PROTEIN PHOSPHATASE-1"/>
    <property type="match status" value="1"/>
</dbReference>
<name>A0A1U7HB57_9CYAN</name>
<dbReference type="STRING" id="1921803.NIES593_17430"/>
<dbReference type="Proteomes" id="UP000186868">
    <property type="component" value="Unassembled WGS sequence"/>
</dbReference>
<feature type="transmembrane region" description="Helical" evidence="1">
    <location>
        <begin position="204"/>
        <end position="227"/>
    </location>
</feature>
<dbReference type="InterPro" id="IPR026898">
    <property type="entry name" value="PrsW"/>
</dbReference>
<feature type="transmembrane region" description="Helical" evidence="1">
    <location>
        <begin position="374"/>
        <end position="391"/>
    </location>
</feature>
<accession>A0A1U7HB57</accession>